<keyword evidence="4" id="KW-1185">Reference proteome</keyword>
<protein>
    <submittedName>
        <fullName evidence="2">Uncharacterized protein</fullName>
    </submittedName>
</protein>
<evidence type="ECO:0000313" key="2">
    <source>
        <dbReference type="EMBL" id="RHH50013.1"/>
    </source>
</evidence>
<name>A0A414X7E0_BACOV</name>
<dbReference type="EMBL" id="VWKB01000099">
    <property type="protein sequence ID" value="KAA4083800.1"/>
    <property type="molecule type" value="Genomic_DNA"/>
</dbReference>
<organism evidence="2 3">
    <name type="scientific">Bacteroides ovatus</name>
    <dbReference type="NCBI Taxonomy" id="28116"/>
    <lineage>
        <taxon>Bacteria</taxon>
        <taxon>Pseudomonadati</taxon>
        <taxon>Bacteroidota</taxon>
        <taxon>Bacteroidia</taxon>
        <taxon>Bacteroidales</taxon>
        <taxon>Bacteroidaceae</taxon>
        <taxon>Bacteroides</taxon>
    </lineage>
</organism>
<dbReference type="EMBL" id="QRJR01000003">
    <property type="protein sequence ID" value="RHH50013.1"/>
    <property type="molecule type" value="Genomic_DNA"/>
</dbReference>
<reference evidence="1 4" key="2">
    <citation type="journal article" date="2019" name="Nat. Med.">
        <title>A library of human gut bacterial isolates paired with longitudinal multiomics data enables mechanistic microbiome research.</title>
        <authorList>
            <person name="Poyet M."/>
            <person name="Groussin M."/>
            <person name="Gibbons S.M."/>
            <person name="Avila-Pacheco J."/>
            <person name="Jiang X."/>
            <person name="Kearney S.M."/>
            <person name="Perrotta A.R."/>
            <person name="Berdy B."/>
            <person name="Zhao S."/>
            <person name="Lieberman T.D."/>
            <person name="Swanson P.K."/>
            <person name="Smith M."/>
            <person name="Roesemann S."/>
            <person name="Alexander J.E."/>
            <person name="Rich S.A."/>
            <person name="Livny J."/>
            <person name="Vlamakis H."/>
            <person name="Clish C."/>
            <person name="Bullock K."/>
            <person name="Deik A."/>
            <person name="Scott J."/>
            <person name="Pierce K.A."/>
            <person name="Xavier R.J."/>
            <person name="Alm E.J."/>
        </authorList>
    </citation>
    <scope>NUCLEOTIDE SEQUENCE [LARGE SCALE GENOMIC DNA]</scope>
    <source>
        <strain evidence="1 4">BIOML-A134</strain>
    </source>
</reference>
<dbReference type="RefSeq" id="WP_118299362.1">
    <property type="nucleotide sequence ID" value="NZ_QRJR01000003.1"/>
</dbReference>
<dbReference type="Proteomes" id="UP000283329">
    <property type="component" value="Unassembled WGS sequence"/>
</dbReference>
<dbReference type="AlphaFoldDB" id="A0A414X7E0"/>
<evidence type="ECO:0000313" key="4">
    <source>
        <dbReference type="Proteomes" id="UP000473905"/>
    </source>
</evidence>
<comment type="caution">
    <text evidence="2">The sequence shown here is derived from an EMBL/GenBank/DDBJ whole genome shotgun (WGS) entry which is preliminary data.</text>
</comment>
<sequence>MNEIELRKYCLDQAVTIIGWTATTFWPRPELNPVILADILYRYLTTGEIIQFELPGTRRQSNTQ</sequence>
<proteinExistence type="predicted"/>
<evidence type="ECO:0000313" key="1">
    <source>
        <dbReference type="EMBL" id="KAA4083800.1"/>
    </source>
</evidence>
<dbReference type="Proteomes" id="UP000473905">
    <property type="component" value="Unassembled WGS sequence"/>
</dbReference>
<accession>A0A414X7E0</accession>
<evidence type="ECO:0000313" key="3">
    <source>
        <dbReference type="Proteomes" id="UP000283329"/>
    </source>
</evidence>
<gene>
    <name evidence="2" type="ORF">DW206_05080</name>
    <name evidence="1" type="ORF">F3D66_31350</name>
</gene>
<reference evidence="2 3" key="1">
    <citation type="submission" date="2018-08" db="EMBL/GenBank/DDBJ databases">
        <title>A genome reference for cultivated species of the human gut microbiota.</title>
        <authorList>
            <person name="Zou Y."/>
            <person name="Xue W."/>
            <person name="Luo G."/>
        </authorList>
    </citation>
    <scope>NUCLEOTIDE SEQUENCE [LARGE SCALE GENOMIC DNA]</scope>
    <source>
        <strain evidence="2 3">AM17-48</strain>
    </source>
</reference>